<accession>A0ABD3VYG3</accession>
<name>A0ABD3VYG3_SINWO</name>
<protein>
    <submittedName>
        <fullName evidence="2">Uncharacterized protein</fullName>
    </submittedName>
</protein>
<reference evidence="2 3" key="1">
    <citation type="submission" date="2024-11" db="EMBL/GenBank/DDBJ databases">
        <title>Chromosome-level genome assembly of the freshwater bivalve Anodonta woodiana.</title>
        <authorList>
            <person name="Chen X."/>
        </authorList>
    </citation>
    <scope>NUCLEOTIDE SEQUENCE [LARGE SCALE GENOMIC DNA]</scope>
    <source>
        <strain evidence="2">MN2024</strain>
        <tissue evidence="2">Gills</tissue>
    </source>
</reference>
<feature type="compositionally biased region" description="Basic and acidic residues" evidence="1">
    <location>
        <begin position="173"/>
        <end position="192"/>
    </location>
</feature>
<gene>
    <name evidence="2" type="ORF">ACJMK2_043937</name>
</gene>
<organism evidence="2 3">
    <name type="scientific">Sinanodonta woodiana</name>
    <name type="common">Chinese pond mussel</name>
    <name type="synonym">Anodonta woodiana</name>
    <dbReference type="NCBI Taxonomy" id="1069815"/>
    <lineage>
        <taxon>Eukaryota</taxon>
        <taxon>Metazoa</taxon>
        <taxon>Spiralia</taxon>
        <taxon>Lophotrochozoa</taxon>
        <taxon>Mollusca</taxon>
        <taxon>Bivalvia</taxon>
        <taxon>Autobranchia</taxon>
        <taxon>Heteroconchia</taxon>
        <taxon>Palaeoheterodonta</taxon>
        <taxon>Unionida</taxon>
        <taxon>Unionoidea</taxon>
        <taxon>Unionidae</taxon>
        <taxon>Unioninae</taxon>
        <taxon>Sinanodonta</taxon>
    </lineage>
</organism>
<keyword evidence="3" id="KW-1185">Reference proteome</keyword>
<proteinExistence type="predicted"/>
<dbReference type="EMBL" id="JBJQND010000009">
    <property type="protein sequence ID" value="KAL3866654.1"/>
    <property type="molecule type" value="Genomic_DNA"/>
</dbReference>
<comment type="caution">
    <text evidence="2">The sequence shown here is derived from an EMBL/GenBank/DDBJ whole genome shotgun (WGS) entry which is preliminary data.</text>
</comment>
<evidence type="ECO:0000256" key="1">
    <source>
        <dbReference type="SAM" id="MobiDB-lite"/>
    </source>
</evidence>
<evidence type="ECO:0000313" key="3">
    <source>
        <dbReference type="Proteomes" id="UP001634394"/>
    </source>
</evidence>
<evidence type="ECO:0000313" key="2">
    <source>
        <dbReference type="EMBL" id="KAL3866654.1"/>
    </source>
</evidence>
<dbReference type="Proteomes" id="UP001634394">
    <property type="component" value="Unassembled WGS sequence"/>
</dbReference>
<feature type="region of interest" description="Disordered" evidence="1">
    <location>
        <begin position="167"/>
        <end position="207"/>
    </location>
</feature>
<dbReference type="AlphaFoldDB" id="A0ABD3VYG3"/>
<sequence length="296" mass="34496">MATSEEDKHWITVKHPDYGIISGYVDTAMKQKMESGDNEALDQFILAVTSARDEADEESEETTILDRQEAIWTNKNIKALLSIYIENKNRKMPWAKFGEMVKKNISEDVAMDNSKFGDKCRLKIRGLQEKYKRAVERLNRSGGEGFSIPEELEEAFGDEKHVGNLKMLNSSTYKKEKDNTPVQDKDRKRMDESDNTDDGDQTPAKKSKSNIDRMLLYLDKESKRKEELMMKQHEEKMFVFKSMVDILAAKKCRPSFLKTFQSFQWIDNPCSHKGCYKFNMKPKFWPEVLEILLIIF</sequence>